<reference evidence="3" key="1">
    <citation type="submission" date="2015-05" db="EMBL/GenBank/DDBJ databases">
        <title>Draft genome sequencing of a biphenyl-degrading bacterium, Pseudomonas balearica KF707 (=NBRC110670).</title>
        <authorList>
            <person name="Kimura N."/>
            <person name="Hirose J."/>
            <person name="Watanabe T."/>
            <person name="Suenaga H."/>
            <person name="Fujihara H."/>
            <person name="Noguchi M."/>
            <person name="Hashimoto M."/>
            <person name="Shimodaira J."/>
            <person name="Tsuchikane K."/>
            <person name="Hosoyama A."/>
            <person name="Yamazoe A."/>
            <person name="Fujita N."/>
            <person name="Furukawa K."/>
        </authorList>
    </citation>
    <scope>NUCLEOTIDE SEQUENCE [LARGE SCALE GENOMIC DNA]</scope>
    <source>
        <strain evidence="3">DSM 10086 / NBRC 110670 / KF707</strain>
    </source>
</reference>
<keyword evidence="3" id="KW-1185">Reference proteome</keyword>
<dbReference type="KEGG" id="pfuw:KF707C_38520"/>
<evidence type="ECO:0000256" key="1">
    <source>
        <dbReference type="SAM" id="MobiDB-lite"/>
    </source>
</evidence>
<dbReference type="RefSeq" id="WP_003458237.1">
    <property type="nucleotide sequence ID" value="NZ_AJMR01000233.1"/>
</dbReference>
<organism evidence="2 3">
    <name type="scientific">Metapseudomonas furukawaii</name>
    <name type="common">Pseudomonas furukawaii</name>
    <dbReference type="NCBI Taxonomy" id="1149133"/>
    <lineage>
        <taxon>Bacteria</taxon>
        <taxon>Pseudomonadati</taxon>
        <taxon>Pseudomonadota</taxon>
        <taxon>Gammaproteobacteria</taxon>
        <taxon>Pseudomonadales</taxon>
        <taxon>Pseudomonadaceae</taxon>
        <taxon>Metapseudomonas</taxon>
    </lineage>
</organism>
<gene>
    <name evidence="2" type="ORF">KF707C_38520</name>
</gene>
<dbReference type="Proteomes" id="UP000218554">
    <property type="component" value="Chromosome"/>
</dbReference>
<name>A0AAD1C2G8_METFU</name>
<dbReference type="EMBL" id="AP014862">
    <property type="protein sequence ID" value="BAU75540.1"/>
    <property type="molecule type" value="Genomic_DNA"/>
</dbReference>
<feature type="region of interest" description="Disordered" evidence="1">
    <location>
        <begin position="1"/>
        <end position="74"/>
    </location>
</feature>
<protein>
    <submittedName>
        <fullName evidence="2">Uncharacterized protein</fullName>
    </submittedName>
</protein>
<dbReference type="AlphaFoldDB" id="A0AAD1C2G8"/>
<accession>A0AAD1C2G8</accession>
<proteinExistence type="predicted"/>
<evidence type="ECO:0000313" key="3">
    <source>
        <dbReference type="Proteomes" id="UP000218554"/>
    </source>
</evidence>
<sequence length="74" mass="8377">MDINDKLNLDELSLEPMETADATPSGPGKAKFQIDTRSGGDRRTCPDRRQSIRFEKDRRQGDRRSKGDPWGRGS</sequence>
<reference evidence="2 3" key="2">
    <citation type="journal article" date="2017" name="Int. J. Syst. Evol. Microbiol.">
        <title>Pseudomonas furukawaii sp. nov., a polychlorinated biphenyl-degrading bacterium isolated from biphenyl-contaminated soil in Japan.</title>
        <authorList>
            <person name="Kimura N."/>
            <person name="Watanabe T."/>
            <person name="Suenaga H."/>
            <person name="Fujihara H."/>
            <person name="Futagami T."/>
            <person name="Goto M."/>
            <person name="Hanada S."/>
            <person name="Hirose J."/>
        </authorList>
    </citation>
    <scope>NUCLEOTIDE SEQUENCE [LARGE SCALE GENOMIC DNA]</scope>
    <source>
        <strain evidence="3">DSM 10086 / NBRC 110670 / KF707</strain>
    </source>
</reference>
<feature type="compositionally biased region" description="Basic and acidic residues" evidence="1">
    <location>
        <begin position="32"/>
        <end position="74"/>
    </location>
</feature>
<evidence type="ECO:0000313" key="2">
    <source>
        <dbReference type="EMBL" id="BAU75540.1"/>
    </source>
</evidence>